<dbReference type="InterPro" id="IPR011701">
    <property type="entry name" value="MFS"/>
</dbReference>
<sequence>MKTQQLPLNPPFYYGWMIVVISALAVFFSGPGQTYSISIFIDAYLEDFGWSSTLVSSMYTFATLAAGSLLFLIGRAVDRFGARKMLVIVSVMLGLASLFNSFIVGPVMLFIGFFMIRLFGQGSMVLIPGTLVPQWFEAKRGRALSFMAIGAFTSASLLPILNAWLIDTIGWPMTWRFWGILLLIFFAPLAFWLVRNKPEDVGLVPDGKSINDGNEGQTASKSNDDESWTVREAVKTRAFWAVLLGVGVPSMVNTGIVFHFIAIAAEHGISTQIAALIISLMAFLSFPVSLVAGYILDRIKVRYVFAFALFAQAVIMIWLAFAVSPWMAVIFGLGRGVVEGFEKISVNYVFPAYFGRQYLASIRSIGSTMTVVGSALGPLPLALSYDWFGTYQPMILVLAILPLLASVFMFMTPKPEKQAYMQRESAS</sequence>
<feature type="transmembrane region" description="Helical" evidence="7">
    <location>
        <begin position="12"/>
        <end position="30"/>
    </location>
</feature>
<dbReference type="PROSITE" id="PS50850">
    <property type="entry name" value="MFS"/>
    <property type="match status" value="1"/>
</dbReference>
<feature type="transmembrane region" description="Helical" evidence="7">
    <location>
        <begin position="303"/>
        <end position="323"/>
    </location>
</feature>
<feature type="transmembrane region" description="Helical" evidence="7">
    <location>
        <begin position="273"/>
        <end position="296"/>
    </location>
</feature>
<dbReference type="Gene3D" id="1.20.1250.20">
    <property type="entry name" value="MFS general substrate transporter like domains"/>
    <property type="match status" value="2"/>
</dbReference>
<name>A0A840QRX5_9BACI</name>
<feature type="compositionally biased region" description="Polar residues" evidence="6">
    <location>
        <begin position="211"/>
        <end position="221"/>
    </location>
</feature>
<evidence type="ECO:0000256" key="7">
    <source>
        <dbReference type="SAM" id="Phobius"/>
    </source>
</evidence>
<keyword evidence="3 7" id="KW-0812">Transmembrane</keyword>
<feature type="transmembrane region" description="Helical" evidence="7">
    <location>
        <begin position="85"/>
        <end position="103"/>
    </location>
</feature>
<reference evidence="9 10" key="1">
    <citation type="submission" date="2020-08" db="EMBL/GenBank/DDBJ databases">
        <title>Genomic Encyclopedia of Type Strains, Phase IV (KMG-IV): sequencing the most valuable type-strain genomes for metagenomic binning, comparative biology and taxonomic classification.</title>
        <authorList>
            <person name="Goeker M."/>
        </authorList>
    </citation>
    <scope>NUCLEOTIDE SEQUENCE [LARGE SCALE GENOMIC DNA]</scope>
    <source>
        <strain evidence="9 10">DSM 24696</strain>
    </source>
</reference>
<dbReference type="Pfam" id="PF07690">
    <property type="entry name" value="MFS_1"/>
    <property type="match status" value="1"/>
</dbReference>
<keyword evidence="10" id="KW-1185">Reference proteome</keyword>
<evidence type="ECO:0000256" key="5">
    <source>
        <dbReference type="ARBA" id="ARBA00023136"/>
    </source>
</evidence>
<dbReference type="PANTHER" id="PTHR11360:SF308">
    <property type="entry name" value="BLL3089 PROTEIN"/>
    <property type="match status" value="1"/>
</dbReference>
<protein>
    <submittedName>
        <fullName evidence="9">MFS family permease</fullName>
    </submittedName>
</protein>
<dbReference type="InterPro" id="IPR036259">
    <property type="entry name" value="MFS_trans_sf"/>
</dbReference>
<gene>
    <name evidence="9" type="ORF">HNQ41_002440</name>
</gene>
<evidence type="ECO:0000256" key="4">
    <source>
        <dbReference type="ARBA" id="ARBA00022989"/>
    </source>
</evidence>
<feature type="region of interest" description="Disordered" evidence="6">
    <location>
        <begin position="206"/>
        <end position="227"/>
    </location>
</feature>
<keyword evidence="2" id="KW-0813">Transport</keyword>
<evidence type="ECO:0000256" key="1">
    <source>
        <dbReference type="ARBA" id="ARBA00004651"/>
    </source>
</evidence>
<feature type="transmembrane region" description="Helical" evidence="7">
    <location>
        <begin position="177"/>
        <end position="194"/>
    </location>
</feature>
<feature type="domain" description="Major facilitator superfamily (MFS) profile" evidence="8">
    <location>
        <begin position="18"/>
        <end position="417"/>
    </location>
</feature>
<dbReference type="InterPro" id="IPR020846">
    <property type="entry name" value="MFS_dom"/>
</dbReference>
<keyword evidence="5 7" id="KW-0472">Membrane</keyword>
<feature type="transmembrane region" description="Helical" evidence="7">
    <location>
        <begin position="50"/>
        <end position="73"/>
    </location>
</feature>
<dbReference type="Proteomes" id="UP000551878">
    <property type="component" value="Unassembled WGS sequence"/>
</dbReference>
<dbReference type="GO" id="GO:0022857">
    <property type="term" value="F:transmembrane transporter activity"/>
    <property type="evidence" value="ECO:0007669"/>
    <property type="project" value="InterPro"/>
</dbReference>
<evidence type="ECO:0000256" key="2">
    <source>
        <dbReference type="ARBA" id="ARBA00022448"/>
    </source>
</evidence>
<feature type="transmembrane region" description="Helical" evidence="7">
    <location>
        <begin position="391"/>
        <end position="411"/>
    </location>
</feature>
<organism evidence="9 10">
    <name type="scientific">Texcoconibacillus texcoconensis</name>
    <dbReference type="NCBI Taxonomy" id="1095777"/>
    <lineage>
        <taxon>Bacteria</taxon>
        <taxon>Bacillati</taxon>
        <taxon>Bacillota</taxon>
        <taxon>Bacilli</taxon>
        <taxon>Bacillales</taxon>
        <taxon>Bacillaceae</taxon>
        <taxon>Texcoconibacillus</taxon>
    </lineage>
</organism>
<evidence type="ECO:0000313" key="10">
    <source>
        <dbReference type="Proteomes" id="UP000551878"/>
    </source>
</evidence>
<dbReference type="RefSeq" id="WP_184664678.1">
    <property type="nucleotide sequence ID" value="NZ_JACHHB010000011.1"/>
</dbReference>
<dbReference type="GO" id="GO:0005886">
    <property type="term" value="C:plasma membrane"/>
    <property type="evidence" value="ECO:0007669"/>
    <property type="project" value="UniProtKB-SubCell"/>
</dbReference>
<dbReference type="PANTHER" id="PTHR11360">
    <property type="entry name" value="MONOCARBOXYLATE TRANSPORTER"/>
    <property type="match status" value="1"/>
</dbReference>
<accession>A0A840QRX5</accession>
<dbReference type="AlphaFoldDB" id="A0A840QRX5"/>
<evidence type="ECO:0000256" key="3">
    <source>
        <dbReference type="ARBA" id="ARBA00022692"/>
    </source>
</evidence>
<comment type="caution">
    <text evidence="9">The sequence shown here is derived from an EMBL/GenBank/DDBJ whole genome shotgun (WGS) entry which is preliminary data.</text>
</comment>
<evidence type="ECO:0000313" key="9">
    <source>
        <dbReference type="EMBL" id="MBB5174246.1"/>
    </source>
</evidence>
<evidence type="ECO:0000259" key="8">
    <source>
        <dbReference type="PROSITE" id="PS50850"/>
    </source>
</evidence>
<feature type="transmembrane region" description="Helical" evidence="7">
    <location>
        <begin position="144"/>
        <end position="165"/>
    </location>
</feature>
<comment type="subcellular location">
    <subcellularLocation>
        <location evidence="1">Cell membrane</location>
        <topology evidence="1">Multi-pass membrane protein</topology>
    </subcellularLocation>
</comment>
<keyword evidence="4 7" id="KW-1133">Transmembrane helix</keyword>
<dbReference type="SUPFAM" id="SSF103473">
    <property type="entry name" value="MFS general substrate transporter"/>
    <property type="match status" value="1"/>
</dbReference>
<dbReference type="InterPro" id="IPR050327">
    <property type="entry name" value="Proton-linked_MCT"/>
</dbReference>
<feature type="transmembrane region" description="Helical" evidence="7">
    <location>
        <begin position="109"/>
        <end position="132"/>
    </location>
</feature>
<feature type="transmembrane region" description="Helical" evidence="7">
    <location>
        <begin position="238"/>
        <end position="261"/>
    </location>
</feature>
<proteinExistence type="predicted"/>
<dbReference type="EMBL" id="JACHHB010000011">
    <property type="protein sequence ID" value="MBB5174246.1"/>
    <property type="molecule type" value="Genomic_DNA"/>
</dbReference>
<evidence type="ECO:0000256" key="6">
    <source>
        <dbReference type="SAM" id="MobiDB-lite"/>
    </source>
</evidence>